<feature type="signal peptide" evidence="2">
    <location>
        <begin position="1"/>
        <end position="22"/>
    </location>
</feature>
<feature type="compositionally biased region" description="Gly residues" evidence="1">
    <location>
        <begin position="319"/>
        <end position="338"/>
    </location>
</feature>
<dbReference type="OrthoDB" id="5086500at2759"/>
<evidence type="ECO:0000313" key="3">
    <source>
        <dbReference type="EMBL" id="ROW02583.1"/>
    </source>
</evidence>
<organism evidence="3 4">
    <name type="scientific">Cytospora leucostoma</name>
    <dbReference type="NCBI Taxonomy" id="1230097"/>
    <lineage>
        <taxon>Eukaryota</taxon>
        <taxon>Fungi</taxon>
        <taxon>Dikarya</taxon>
        <taxon>Ascomycota</taxon>
        <taxon>Pezizomycotina</taxon>
        <taxon>Sordariomycetes</taxon>
        <taxon>Sordariomycetidae</taxon>
        <taxon>Diaporthales</taxon>
        <taxon>Cytosporaceae</taxon>
        <taxon>Cytospora</taxon>
    </lineage>
</organism>
<proteinExistence type="predicted"/>
<dbReference type="STRING" id="1230097.A0A423WGW9"/>
<dbReference type="AlphaFoldDB" id="A0A423WGW9"/>
<comment type="caution">
    <text evidence="3">The sequence shown here is derived from an EMBL/GenBank/DDBJ whole genome shotgun (WGS) entry which is preliminary data.</text>
</comment>
<reference evidence="3 4" key="1">
    <citation type="submission" date="2015-09" db="EMBL/GenBank/DDBJ databases">
        <title>Host preference determinants of Valsa canker pathogens revealed by comparative genomics.</title>
        <authorList>
            <person name="Yin Z."/>
            <person name="Huang L."/>
        </authorList>
    </citation>
    <scope>NUCLEOTIDE SEQUENCE [LARGE SCALE GENOMIC DNA]</scope>
    <source>
        <strain evidence="3 4">SXYLt</strain>
    </source>
</reference>
<sequence length="338" mass="34825">MRFTPSHLVSLVLSASTAAASAEHLFSKRLDVSWGPIVGVGASTANIISTTSTIYPGKMPSDQKGYMFAWIGIMNNTGDLIQSIIGSYPAGQSECSGSNADTTWCITSEVYGLDSSGATTQFVGDKRTADVNYENGIVFNYTLIDASTYLWEQTMTDAVTGDLLSTYQKISGPMNTWNTAVELQPYGDNEPTGTIEPQYYINTTITLDAVDENFSNELWTEYGGESTELTTSDGGKTWHIEKITVPAMESGSSSSSSSTSSASASATSAVVAAADSSSSSAAAVVSAAVPTTSAAVAPVDSTSSASSAAVPTGASDSWGPGGQGQGQQGGQPGGFGGW</sequence>
<feature type="compositionally biased region" description="Low complexity" evidence="1">
    <location>
        <begin position="295"/>
        <end position="315"/>
    </location>
</feature>
<name>A0A423WGW9_9PEZI</name>
<accession>A0A423WGW9</accession>
<evidence type="ECO:0000256" key="2">
    <source>
        <dbReference type="SAM" id="SignalP"/>
    </source>
</evidence>
<evidence type="ECO:0000313" key="4">
    <source>
        <dbReference type="Proteomes" id="UP000285146"/>
    </source>
</evidence>
<dbReference type="Proteomes" id="UP000285146">
    <property type="component" value="Unassembled WGS sequence"/>
</dbReference>
<dbReference type="EMBL" id="LKEB01000051">
    <property type="protein sequence ID" value="ROW02583.1"/>
    <property type="molecule type" value="Genomic_DNA"/>
</dbReference>
<dbReference type="InParanoid" id="A0A423WGW9"/>
<protein>
    <submittedName>
        <fullName evidence="3">Uncharacterized protein</fullName>
    </submittedName>
</protein>
<feature type="chain" id="PRO_5019511615" evidence="2">
    <location>
        <begin position="23"/>
        <end position="338"/>
    </location>
</feature>
<evidence type="ECO:0000256" key="1">
    <source>
        <dbReference type="SAM" id="MobiDB-lite"/>
    </source>
</evidence>
<keyword evidence="4" id="KW-1185">Reference proteome</keyword>
<feature type="region of interest" description="Disordered" evidence="1">
    <location>
        <begin position="295"/>
        <end position="338"/>
    </location>
</feature>
<gene>
    <name evidence="3" type="ORF">VPNG_07859</name>
</gene>
<keyword evidence="2" id="KW-0732">Signal</keyword>